<comment type="caution">
    <text evidence="2">The sequence shown here is derived from an EMBL/GenBank/DDBJ whole genome shotgun (WGS) entry which is preliminary data.</text>
</comment>
<evidence type="ECO:0000256" key="1">
    <source>
        <dbReference type="SAM" id="MobiDB-lite"/>
    </source>
</evidence>
<dbReference type="VEuPathDB" id="ToxoDB:CSUI_008358"/>
<feature type="non-terminal residue" evidence="2">
    <location>
        <position position="70"/>
    </location>
</feature>
<dbReference type="RefSeq" id="XP_067919532.1">
    <property type="nucleotide sequence ID" value="XM_068068492.1"/>
</dbReference>
<proteinExistence type="predicted"/>
<organism evidence="2 3">
    <name type="scientific">Cystoisospora suis</name>
    <dbReference type="NCBI Taxonomy" id="483139"/>
    <lineage>
        <taxon>Eukaryota</taxon>
        <taxon>Sar</taxon>
        <taxon>Alveolata</taxon>
        <taxon>Apicomplexa</taxon>
        <taxon>Conoidasida</taxon>
        <taxon>Coccidia</taxon>
        <taxon>Eucoccidiorida</taxon>
        <taxon>Eimeriorina</taxon>
        <taxon>Sarcocystidae</taxon>
        <taxon>Cystoisospora</taxon>
    </lineage>
</organism>
<sequence>NGLLPGVYLGTRERSEQYVSERKTGPHRRMRLAKDRNAPSNGSVPAPPLAVSLMTPLEKDHSTRTAQEGD</sequence>
<keyword evidence="3" id="KW-1185">Reference proteome</keyword>
<reference evidence="2 3" key="1">
    <citation type="journal article" date="2017" name="Int. J. Parasitol.">
        <title>The genome of the protozoan parasite Cystoisospora suis and a reverse vaccinology approach to identify vaccine candidates.</title>
        <authorList>
            <person name="Palmieri N."/>
            <person name="Shrestha A."/>
            <person name="Ruttkowski B."/>
            <person name="Beck T."/>
            <person name="Vogl C."/>
            <person name="Tomley F."/>
            <person name="Blake D.P."/>
            <person name="Joachim A."/>
        </authorList>
    </citation>
    <scope>NUCLEOTIDE SEQUENCE [LARGE SCALE GENOMIC DNA]</scope>
    <source>
        <strain evidence="2 3">Wien I</strain>
    </source>
</reference>
<dbReference type="EMBL" id="MIGC01004658">
    <property type="protein sequence ID" value="PHJ17818.1"/>
    <property type="molecule type" value="Genomic_DNA"/>
</dbReference>
<feature type="non-terminal residue" evidence="2">
    <location>
        <position position="1"/>
    </location>
</feature>
<accession>A0A2C6KMH5</accession>
<protein>
    <submittedName>
        <fullName evidence="2">Uncharacterized protein</fullName>
    </submittedName>
</protein>
<gene>
    <name evidence="2" type="ORF">CSUI_008358</name>
</gene>
<evidence type="ECO:0000313" key="2">
    <source>
        <dbReference type="EMBL" id="PHJ17818.1"/>
    </source>
</evidence>
<dbReference type="Proteomes" id="UP000221165">
    <property type="component" value="Unassembled WGS sequence"/>
</dbReference>
<name>A0A2C6KMH5_9APIC</name>
<feature type="compositionally biased region" description="Basic and acidic residues" evidence="1">
    <location>
        <begin position="11"/>
        <end position="24"/>
    </location>
</feature>
<dbReference type="AlphaFoldDB" id="A0A2C6KMH5"/>
<feature type="region of interest" description="Disordered" evidence="1">
    <location>
        <begin position="1"/>
        <end position="70"/>
    </location>
</feature>
<evidence type="ECO:0000313" key="3">
    <source>
        <dbReference type="Proteomes" id="UP000221165"/>
    </source>
</evidence>
<dbReference type="GeneID" id="94431703"/>